<evidence type="ECO:0000313" key="2">
    <source>
        <dbReference type="Proteomes" id="UP000028643"/>
    </source>
</evidence>
<dbReference type="EMBL" id="JPQT01000097">
    <property type="protein sequence ID" value="KFE52414.1"/>
    <property type="molecule type" value="Genomic_DNA"/>
</dbReference>
<dbReference type="PATRIC" id="fig|317.174.peg.1683"/>
<gene>
    <name evidence="1" type="ORF">IV02_08245</name>
</gene>
<evidence type="ECO:0000313" key="1">
    <source>
        <dbReference type="EMBL" id="KFE52414.1"/>
    </source>
</evidence>
<proteinExistence type="predicted"/>
<protein>
    <submittedName>
        <fullName evidence="1">Uncharacterized protein</fullName>
    </submittedName>
</protein>
<sequence>MESPSITASVETLCDYILAIDSEQRVVRGVNNSALLMPIEAVMQLLHTSTREIFTAARQLRPFLPVDKTIAKLLATPAQMPTRGTLLRLLRGVPHQVFLQSLIDQGKEDFIWLTGNGWHSLLSSQLFIHQAPRDFWISFLQEATILNAVDMRSDKNFLARMHAYAKAPVVERFGCSTARLILDDWLSEKRDEEPMASDAVIQHVVVADRFAVLLRVLAWLVADMVVDIWEMVERDDMQDITPLESLLPAFDPVSSRWNNPTTRGLEQLAKRAGWQQKQRAITFLGNLWARHSSDDNTEASSRIRLLRNWEQRKKGRPKFETLRSLAHAVTIEQALLSNESPEGRGYDAWMQAVILRVGETLSEILHALVALGLGTDHITGVMDAYRQEYRLAREALGKPMRLA</sequence>
<comment type="caution">
    <text evidence="1">The sequence shown here is derived from an EMBL/GenBank/DDBJ whole genome shotgun (WGS) entry which is preliminary data.</text>
</comment>
<dbReference type="AlphaFoldDB" id="A0A085VAF1"/>
<organism evidence="1 2">
    <name type="scientific">Pseudomonas syringae</name>
    <dbReference type="NCBI Taxonomy" id="317"/>
    <lineage>
        <taxon>Bacteria</taxon>
        <taxon>Pseudomonadati</taxon>
        <taxon>Pseudomonadota</taxon>
        <taxon>Gammaproteobacteria</taxon>
        <taxon>Pseudomonadales</taxon>
        <taxon>Pseudomonadaceae</taxon>
        <taxon>Pseudomonas</taxon>
    </lineage>
</organism>
<name>A0A085VAF1_PSESX</name>
<dbReference type="RefSeq" id="WP_047573643.1">
    <property type="nucleotide sequence ID" value="NZ_JPQT01000097.1"/>
</dbReference>
<reference evidence="1 2" key="1">
    <citation type="submission" date="2014-07" db="EMBL/GenBank/DDBJ databases">
        <title>Draft Genome Sequences of Environmental Pseudomonas syringae strains.</title>
        <authorList>
            <person name="Baltrus D.A."/>
            <person name="Berge O."/>
            <person name="Morris C."/>
        </authorList>
    </citation>
    <scope>NUCLEOTIDE SEQUENCE [LARGE SCALE GENOMIC DNA]</scope>
    <source>
        <strain evidence="1 2">CEB003</strain>
    </source>
</reference>
<accession>A0A085VAF1</accession>
<dbReference type="Proteomes" id="UP000028643">
    <property type="component" value="Unassembled WGS sequence"/>
</dbReference>